<accession>A0A1B1YDK2</accession>
<proteinExistence type="predicted"/>
<dbReference type="EMBL" id="CP014672">
    <property type="protein sequence ID" value="ANW98835.1"/>
    <property type="molecule type" value="Genomic_DNA"/>
</dbReference>
<dbReference type="AlphaFoldDB" id="A0A1B1YDK2"/>
<dbReference type="RefSeq" id="WP_015359154.1">
    <property type="nucleotide sequence ID" value="NZ_CP014672.1"/>
</dbReference>
<dbReference type="OrthoDB" id="2083656at2"/>
<dbReference type="Proteomes" id="UP000092971">
    <property type="component" value="Chromosome"/>
</dbReference>
<reference evidence="1 2" key="1">
    <citation type="submission" date="2016-02" db="EMBL/GenBank/DDBJ databases">
        <title>Comparison of Clostridium stercorarium subspecies using comparative genomics and transcriptomics.</title>
        <authorList>
            <person name="Schellenberg J."/>
            <person name="Thallinger G."/>
            <person name="Levin D.B."/>
            <person name="Zhang X."/>
            <person name="Alvare G."/>
            <person name="Fristensky B."/>
            <person name="Sparling R."/>
        </authorList>
    </citation>
    <scope>NUCLEOTIDE SEQUENCE [LARGE SCALE GENOMIC DNA]</scope>
    <source>
        <strain evidence="1 2">DSM 2910</strain>
    </source>
</reference>
<evidence type="ECO:0000313" key="2">
    <source>
        <dbReference type="Proteomes" id="UP000092971"/>
    </source>
</evidence>
<name>A0A1B1YDK2_THEST</name>
<organism evidence="1 2">
    <name type="scientific">Thermoclostridium stercorarium subsp. thermolacticum DSM 2910</name>
    <dbReference type="NCBI Taxonomy" id="1121336"/>
    <lineage>
        <taxon>Bacteria</taxon>
        <taxon>Bacillati</taxon>
        <taxon>Bacillota</taxon>
        <taxon>Clostridia</taxon>
        <taxon>Eubacteriales</taxon>
        <taxon>Oscillospiraceae</taxon>
        <taxon>Thermoclostridium</taxon>
    </lineage>
</organism>
<sequence length="105" mass="12675">MNTKTEKKEKQLTDADVKRKAVKLVVAHLKRKANTEFMGMEYLQAWLEDMEALLEKEEFDIKEYHRMRRQFNDVIESTLDENMRKKLRDSWYSMGKALEKKAKPY</sequence>
<protein>
    <submittedName>
        <fullName evidence="1">Uncharacterized protein</fullName>
    </submittedName>
</protein>
<gene>
    <name evidence="1" type="ORF">CSTERTH_07255</name>
</gene>
<evidence type="ECO:0000313" key="1">
    <source>
        <dbReference type="EMBL" id="ANW98835.1"/>
    </source>
</evidence>